<gene>
    <name evidence="3" type="ORF">DCAR_0623274</name>
</gene>
<evidence type="ECO:0000259" key="2">
    <source>
        <dbReference type="Pfam" id="PF14214"/>
    </source>
</evidence>
<organism evidence="3 4">
    <name type="scientific">Daucus carota subsp. sativus</name>
    <name type="common">Carrot</name>
    <dbReference type="NCBI Taxonomy" id="79200"/>
    <lineage>
        <taxon>Eukaryota</taxon>
        <taxon>Viridiplantae</taxon>
        <taxon>Streptophyta</taxon>
        <taxon>Embryophyta</taxon>
        <taxon>Tracheophyta</taxon>
        <taxon>Spermatophyta</taxon>
        <taxon>Magnoliopsida</taxon>
        <taxon>eudicotyledons</taxon>
        <taxon>Gunneridae</taxon>
        <taxon>Pentapetalae</taxon>
        <taxon>asterids</taxon>
        <taxon>campanulids</taxon>
        <taxon>Apiales</taxon>
        <taxon>Apiaceae</taxon>
        <taxon>Apioideae</taxon>
        <taxon>Scandiceae</taxon>
        <taxon>Daucinae</taxon>
        <taxon>Daucus</taxon>
        <taxon>Daucus sect. Daucus</taxon>
    </lineage>
</organism>
<dbReference type="Proteomes" id="UP000077755">
    <property type="component" value="Chromosome 6"/>
</dbReference>
<feature type="region of interest" description="Disordered" evidence="1">
    <location>
        <begin position="592"/>
        <end position="630"/>
    </location>
</feature>
<evidence type="ECO:0000313" key="3">
    <source>
        <dbReference type="EMBL" id="WOH03874.1"/>
    </source>
</evidence>
<accession>A0AAF1B281</accession>
<name>A0AAF1B281_DAUCS</name>
<keyword evidence="4" id="KW-1185">Reference proteome</keyword>
<reference evidence="3" key="2">
    <citation type="submission" date="2022-03" db="EMBL/GenBank/DDBJ databases">
        <title>Draft title - Genomic analysis of global carrot germplasm unveils the trajectory of domestication and the origin of high carotenoid orange carrot.</title>
        <authorList>
            <person name="Iorizzo M."/>
            <person name="Ellison S."/>
            <person name="Senalik D."/>
            <person name="Macko-Podgorni A."/>
            <person name="Grzebelus D."/>
            <person name="Bostan H."/>
            <person name="Rolling W."/>
            <person name="Curaba J."/>
            <person name="Simon P."/>
        </authorList>
    </citation>
    <scope>NUCLEOTIDE SEQUENCE</scope>
    <source>
        <tissue evidence="3">Leaf</tissue>
    </source>
</reference>
<dbReference type="PANTHER" id="PTHR10492:SF95">
    <property type="entry name" value="HELITRON HELICASE-LIKE DOMAIN-CONTAINING PROTEIN"/>
    <property type="match status" value="1"/>
</dbReference>
<protein>
    <recommendedName>
        <fullName evidence="2">Helitron helicase-like domain-containing protein</fullName>
    </recommendedName>
</protein>
<proteinExistence type="predicted"/>
<sequence>MTCNPLWDEIQKMMQLVPGCETENSPDIISRVFRLKLDQLTTDIKKNGHFGVCVGVMYVVEFQKRGLPHVHMLIWLDSASKKYLKNNVDKFVSAEIPDPVKDPVGYAAVKAFMIHGPCGLQNPKSPCMKGMKCIRHFPKKYCPRTMFDESGFPLYKRRRQNITVKVRNAELDNQWVVPYNRDLLVKYQCHMNIEICCHARSLKYLFKYCLKGHDTATVHVTGRKRTSSNVNPNEPVDEIQAYFDGRYICGAESAYRIFGFPIHHRTISVERLPFHLPGQKNCTFSSSQPLQKVAEKEKDKLSKLEAFFLLCAFDTNARKCTYQQIPEHYVWNDGQRRWNPRKRGFQIGRLSYTHHSSGEVWFMRLLLTKVCGPTSFKSLRTVNGVCHATFRDACKDYGLLDDDKEWHEVIQQCANGGLPPQIRQLFVHIIVNCKVTDLLHLWNSHWKHMVEDILLKRRQLAKDDNLMLSEKQVQFYALAVLLNAIRTNYSSSLLAQSTYRISVKAEDATGEVQVILGDREVRTLILKRARQLLEEHAGSGDMPQCLKTLAGKDYSVVLNIKEMNISKSFHVYWASNICNGFIRWGEKNRTVDQENTTSTQNQPTTSTNTGQTTTSTYTGQGISDLDLAST</sequence>
<evidence type="ECO:0000256" key="1">
    <source>
        <dbReference type="SAM" id="MobiDB-lite"/>
    </source>
</evidence>
<feature type="domain" description="Helitron helicase-like" evidence="2">
    <location>
        <begin position="1"/>
        <end position="74"/>
    </location>
</feature>
<feature type="compositionally biased region" description="Low complexity" evidence="1">
    <location>
        <begin position="595"/>
        <end position="621"/>
    </location>
</feature>
<dbReference type="InterPro" id="IPR012340">
    <property type="entry name" value="NA-bd_OB-fold"/>
</dbReference>
<dbReference type="EMBL" id="CP093348">
    <property type="protein sequence ID" value="WOH03874.1"/>
    <property type="molecule type" value="Genomic_DNA"/>
</dbReference>
<reference evidence="3" key="1">
    <citation type="journal article" date="2016" name="Nat. Genet.">
        <title>A high-quality carrot genome assembly provides new insights into carotenoid accumulation and asterid genome evolution.</title>
        <authorList>
            <person name="Iorizzo M."/>
            <person name="Ellison S."/>
            <person name="Senalik D."/>
            <person name="Zeng P."/>
            <person name="Satapoomin P."/>
            <person name="Huang J."/>
            <person name="Bowman M."/>
            <person name="Iovene M."/>
            <person name="Sanseverino W."/>
            <person name="Cavagnaro P."/>
            <person name="Yildiz M."/>
            <person name="Macko-Podgorni A."/>
            <person name="Moranska E."/>
            <person name="Grzebelus E."/>
            <person name="Grzebelus D."/>
            <person name="Ashrafi H."/>
            <person name="Zheng Z."/>
            <person name="Cheng S."/>
            <person name="Spooner D."/>
            <person name="Van Deynze A."/>
            <person name="Simon P."/>
        </authorList>
    </citation>
    <scope>NUCLEOTIDE SEQUENCE</scope>
    <source>
        <tissue evidence="3">Leaf</tissue>
    </source>
</reference>
<dbReference type="InterPro" id="IPR025476">
    <property type="entry name" value="Helitron_helicase-like"/>
</dbReference>
<evidence type="ECO:0000313" key="4">
    <source>
        <dbReference type="Proteomes" id="UP000077755"/>
    </source>
</evidence>
<dbReference type="Pfam" id="PF14214">
    <property type="entry name" value="Helitron_like_N"/>
    <property type="match status" value="1"/>
</dbReference>
<dbReference type="AlphaFoldDB" id="A0AAF1B281"/>
<dbReference type="PANTHER" id="PTHR10492">
    <property type="match status" value="1"/>
</dbReference>
<dbReference type="Gene3D" id="2.40.50.140">
    <property type="entry name" value="Nucleic acid-binding proteins"/>
    <property type="match status" value="1"/>
</dbReference>